<comment type="caution">
    <text evidence="1">The sequence shown here is derived from an EMBL/GenBank/DDBJ whole genome shotgun (WGS) entry which is preliminary data.</text>
</comment>
<organism evidence="1 2">
    <name type="scientific">Stephania japonica</name>
    <dbReference type="NCBI Taxonomy" id="461633"/>
    <lineage>
        <taxon>Eukaryota</taxon>
        <taxon>Viridiplantae</taxon>
        <taxon>Streptophyta</taxon>
        <taxon>Embryophyta</taxon>
        <taxon>Tracheophyta</taxon>
        <taxon>Spermatophyta</taxon>
        <taxon>Magnoliopsida</taxon>
        <taxon>Ranunculales</taxon>
        <taxon>Menispermaceae</taxon>
        <taxon>Menispermoideae</taxon>
        <taxon>Cissampelideae</taxon>
        <taxon>Stephania</taxon>
    </lineage>
</organism>
<protein>
    <submittedName>
        <fullName evidence="1">Uncharacterized protein</fullName>
    </submittedName>
</protein>
<gene>
    <name evidence="1" type="ORF">Sjap_009746</name>
</gene>
<sequence>MTDMVRSPAVPHVIASMKVPPRRVVSGEKLQEMPFQTSMKTTISYKSVTSFLKSMTNYVHSTIYVGAMMKRWLHGVSGVALVSLSVPKEDGTFQF</sequence>
<name>A0AAP0J8B7_9MAGN</name>
<accession>A0AAP0J8B7</accession>
<proteinExistence type="predicted"/>
<dbReference type="AlphaFoldDB" id="A0AAP0J8B7"/>
<dbReference type="EMBL" id="JBBNAE010000004">
    <property type="protein sequence ID" value="KAK9129259.1"/>
    <property type="molecule type" value="Genomic_DNA"/>
</dbReference>
<evidence type="ECO:0000313" key="2">
    <source>
        <dbReference type="Proteomes" id="UP001417504"/>
    </source>
</evidence>
<evidence type="ECO:0000313" key="1">
    <source>
        <dbReference type="EMBL" id="KAK9129259.1"/>
    </source>
</evidence>
<reference evidence="1 2" key="1">
    <citation type="submission" date="2024-01" db="EMBL/GenBank/DDBJ databases">
        <title>Genome assemblies of Stephania.</title>
        <authorList>
            <person name="Yang L."/>
        </authorList>
    </citation>
    <scope>NUCLEOTIDE SEQUENCE [LARGE SCALE GENOMIC DNA]</scope>
    <source>
        <strain evidence="1">QJT</strain>
        <tissue evidence="1">Leaf</tissue>
    </source>
</reference>
<keyword evidence="2" id="KW-1185">Reference proteome</keyword>
<dbReference type="Proteomes" id="UP001417504">
    <property type="component" value="Unassembled WGS sequence"/>
</dbReference>